<keyword evidence="6" id="KW-1185">Reference proteome</keyword>
<name>A0A0C4WNV4_9GAMM</name>
<dbReference type="GO" id="GO:0004798">
    <property type="term" value="F:dTMP kinase activity"/>
    <property type="evidence" value="ECO:0007669"/>
    <property type="project" value="TreeGrafter"/>
</dbReference>
<evidence type="ECO:0000313" key="5">
    <source>
        <dbReference type="EMBL" id="AJE19752.1"/>
    </source>
</evidence>
<sequence>MARFIVIESLDGVGKTTLVRNLAAALGGIAMSMPGPAIKPLREQIHTVLGDARIAHALFYLAIAAAEGAKARAAADAGQSVVMDRFLASTIAYARARGVDADFDALLPALPRPDVSVLLTLDEDERVRRLGARGEMSVADIQSLDPVFRGVVMAELGARCDLQVDVTGADENEAVRRVIKAVGCLPAGL</sequence>
<keyword evidence="3" id="KW-0067">ATP-binding</keyword>
<evidence type="ECO:0000259" key="4">
    <source>
        <dbReference type="Pfam" id="PF02223"/>
    </source>
</evidence>
<evidence type="ECO:0000256" key="1">
    <source>
        <dbReference type="ARBA" id="ARBA00009776"/>
    </source>
</evidence>
<proteinExistence type="inferred from homology"/>
<dbReference type="KEGG" id="acx:Achr_2440"/>
<organism evidence="5 6">
    <name type="scientific">Azotobacter chroococcum NCIMB 8003</name>
    <dbReference type="NCBI Taxonomy" id="1328314"/>
    <lineage>
        <taxon>Bacteria</taxon>
        <taxon>Pseudomonadati</taxon>
        <taxon>Pseudomonadota</taxon>
        <taxon>Gammaproteobacteria</taxon>
        <taxon>Pseudomonadales</taxon>
        <taxon>Pseudomonadaceae</taxon>
        <taxon>Azotobacter</taxon>
    </lineage>
</organism>
<dbReference type="GO" id="GO:0006235">
    <property type="term" value="P:dTTP biosynthetic process"/>
    <property type="evidence" value="ECO:0007669"/>
    <property type="project" value="TreeGrafter"/>
</dbReference>
<reference evidence="5 6" key="1">
    <citation type="journal article" date="2015" name="PLoS ONE">
        <title>Azotobacter Genomes: The Genome of Azotobacter chroococcum NCIMB 8003 (ATCC 4412).</title>
        <authorList>
            <person name="Robson R.L."/>
            <person name="Jones R."/>
            <person name="Robson R.M."/>
            <person name="Schwartz A."/>
            <person name="Richardson T.H."/>
        </authorList>
    </citation>
    <scope>NUCLEOTIDE SEQUENCE [LARGE SCALE GENOMIC DNA]</scope>
    <source>
        <strain evidence="5 6">NCIMB 8003</strain>
    </source>
</reference>
<dbReference type="GO" id="GO:0006233">
    <property type="term" value="P:dTDP biosynthetic process"/>
    <property type="evidence" value="ECO:0007669"/>
    <property type="project" value="TreeGrafter"/>
</dbReference>
<dbReference type="InterPro" id="IPR027417">
    <property type="entry name" value="P-loop_NTPase"/>
</dbReference>
<evidence type="ECO:0000256" key="3">
    <source>
        <dbReference type="ARBA" id="ARBA00022840"/>
    </source>
</evidence>
<dbReference type="STRING" id="1328314.Achr_2440"/>
<dbReference type="PANTHER" id="PTHR10344:SF4">
    <property type="entry name" value="UMP-CMP KINASE 2, MITOCHONDRIAL"/>
    <property type="match status" value="1"/>
</dbReference>
<evidence type="ECO:0000256" key="2">
    <source>
        <dbReference type="ARBA" id="ARBA00022741"/>
    </source>
</evidence>
<dbReference type="GO" id="GO:0004550">
    <property type="term" value="F:nucleoside diphosphate kinase activity"/>
    <property type="evidence" value="ECO:0007669"/>
    <property type="project" value="TreeGrafter"/>
</dbReference>
<dbReference type="RefSeq" id="WP_039801055.1">
    <property type="nucleotide sequence ID" value="NZ_CP010415.1"/>
</dbReference>
<feature type="domain" description="Thymidylate kinase-like" evidence="4">
    <location>
        <begin position="7"/>
        <end position="137"/>
    </location>
</feature>
<evidence type="ECO:0000313" key="6">
    <source>
        <dbReference type="Proteomes" id="UP000068210"/>
    </source>
</evidence>
<dbReference type="Gene3D" id="3.40.50.300">
    <property type="entry name" value="P-loop containing nucleotide triphosphate hydrolases"/>
    <property type="match status" value="1"/>
</dbReference>
<protein>
    <submittedName>
        <fullName evidence="5">Thymidylate kinase</fullName>
    </submittedName>
</protein>
<dbReference type="GO" id="GO:0006227">
    <property type="term" value="P:dUDP biosynthetic process"/>
    <property type="evidence" value="ECO:0007669"/>
    <property type="project" value="TreeGrafter"/>
</dbReference>
<dbReference type="InterPro" id="IPR039430">
    <property type="entry name" value="Thymidylate_kin-like_dom"/>
</dbReference>
<keyword evidence="2" id="KW-0547">Nucleotide-binding</keyword>
<dbReference type="GO" id="GO:0005737">
    <property type="term" value="C:cytoplasm"/>
    <property type="evidence" value="ECO:0007669"/>
    <property type="project" value="TreeGrafter"/>
</dbReference>
<dbReference type="SUPFAM" id="SSF52540">
    <property type="entry name" value="P-loop containing nucleoside triphosphate hydrolases"/>
    <property type="match status" value="1"/>
</dbReference>
<dbReference type="HOGENOM" id="CLU_1431897_0_0_6"/>
<dbReference type="PANTHER" id="PTHR10344">
    <property type="entry name" value="THYMIDYLATE KINASE"/>
    <property type="match status" value="1"/>
</dbReference>
<dbReference type="EMBL" id="CP010415">
    <property type="protein sequence ID" value="AJE19752.1"/>
    <property type="molecule type" value="Genomic_DNA"/>
</dbReference>
<dbReference type="GO" id="GO:0005524">
    <property type="term" value="F:ATP binding"/>
    <property type="evidence" value="ECO:0007669"/>
    <property type="project" value="UniProtKB-KW"/>
</dbReference>
<keyword evidence="5" id="KW-0808">Transferase</keyword>
<dbReference type="Proteomes" id="UP000068210">
    <property type="component" value="Chromosome"/>
</dbReference>
<comment type="similarity">
    <text evidence="1">Belongs to the thymidylate kinase family.</text>
</comment>
<gene>
    <name evidence="5" type="ORF">Achr_2440</name>
</gene>
<keyword evidence="5" id="KW-0418">Kinase</keyword>
<dbReference type="Pfam" id="PF02223">
    <property type="entry name" value="Thymidylate_kin"/>
    <property type="match status" value="1"/>
</dbReference>
<dbReference type="AlphaFoldDB" id="A0A0C4WNV4"/>
<accession>A0A0C4WNV4</accession>